<dbReference type="Pfam" id="PF18402">
    <property type="entry name" value="Thioredoxin_14"/>
    <property type="match status" value="1"/>
</dbReference>
<organism evidence="3">
    <name type="scientific">uncultured Pichia</name>
    <dbReference type="NCBI Taxonomy" id="747082"/>
    <lineage>
        <taxon>Eukaryota</taxon>
        <taxon>Fungi</taxon>
        <taxon>Dikarya</taxon>
        <taxon>Ascomycota</taxon>
        <taxon>Saccharomycotina</taxon>
        <taxon>Saccharomycetes</taxon>
        <taxon>Saccharomycetales</taxon>
        <taxon>Saccharomycetaceae</taxon>
        <taxon>environmental samples</taxon>
    </lineage>
</organism>
<protein>
    <submittedName>
        <fullName evidence="3">CAZy families GT24 protein</fullName>
    </submittedName>
</protein>
<dbReference type="InterPro" id="IPR009448">
    <property type="entry name" value="UDP-g_GGtrans"/>
</dbReference>
<dbReference type="AlphaFoldDB" id="A0A060CKE4"/>
<reference evidence="3" key="1">
    <citation type="journal article" date="2013" name="Environ. Microbiol.">
        <title>Seasonally variable intestinal metagenomes of the red palm weevil (Rhynchophorus ferrugineus).</title>
        <authorList>
            <person name="Jia S."/>
            <person name="Zhang X."/>
            <person name="Zhang G."/>
            <person name="Yin A."/>
            <person name="Zhang S."/>
            <person name="Li F."/>
            <person name="Wang L."/>
            <person name="Zhao D."/>
            <person name="Yun Q."/>
            <person name="Tala"/>
            <person name="Wang J."/>
            <person name="Sun G."/>
            <person name="Baabdullah M."/>
            <person name="Yu X."/>
            <person name="Hu S."/>
            <person name="Al-Mssallem I.S."/>
            <person name="Yu J."/>
        </authorList>
    </citation>
    <scope>NUCLEOTIDE SEQUENCE</scope>
</reference>
<dbReference type="EMBL" id="KF126193">
    <property type="protein sequence ID" value="AIA93540.1"/>
    <property type="molecule type" value="Genomic_DNA"/>
</dbReference>
<dbReference type="Pfam" id="PF18401">
    <property type="entry name" value="Thioredoxin_13"/>
    <property type="match status" value="1"/>
</dbReference>
<dbReference type="PANTHER" id="PTHR11226">
    <property type="entry name" value="UDP-GLUCOSE GLYCOPROTEIN:GLUCOSYLTRANSFERASE"/>
    <property type="match status" value="1"/>
</dbReference>
<evidence type="ECO:0000259" key="1">
    <source>
        <dbReference type="Pfam" id="PF18401"/>
    </source>
</evidence>
<feature type="non-terminal residue" evidence="3">
    <location>
        <position position="157"/>
    </location>
</feature>
<evidence type="ECO:0000259" key="2">
    <source>
        <dbReference type="Pfam" id="PF18402"/>
    </source>
</evidence>
<dbReference type="GO" id="GO:0036503">
    <property type="term" value="P:ERAD pathway"/>
    <property type="evidence" value="ECO:0007669"/>
    <property type="project" value="TreeGrafter"/>
</dbReference>
<dbReference type="GO" id="GO:0018279">
    <property type="term" value="P:protein N-linked glycosylation via asparagine"/>
    <property type="evidence" value="ECO:0007669"/>
    <property type="project" value="TreeGrafter"/>
</dbReference>
<name>A0A060CKE4_9SACH</name>
<dbReference type="GO" id="GO:0005783">
    <property type="term" value="C:endoplasmic reticulum"/>
    <property type="evidence" value="ECO:0007669"/>
    <property type="project" value="TreeGrafter"/>
</dbReference>
<dbReference type="PANTHER" id="PTHR11226:SF0">
    <property type="entry name" value="UDP-GLUCOSE:GLYCOPROTEIN GLUCOSYLTRANSFERASE"/>
    <property type="match status" value="1"/>
</dbReference>
<feature type="non-terminal residue" evidence="3">
    <location>
        <position position="1"/>
    </location>
</feature>
<dbReference type="GO" id="GO:0003980">
    <property type="term" value="F:UDP-glucose:glycoprotein glucosyltransferase activity"/>
    <property type="evidence" value="ECO:0007669"/>
    <property type="project" value="InterPro"/>
</dbReference>
<evidence type="ECO:0000313" key="3">
    <source>
        <dbReference type="EMBL" id="AIA93540.1"/>
    </source>
</evidence>
<dbReference type="InterPro" id="IPR040694">
    <property type="entry name" value="UGGT_TRXL_2"/>
</dbReference>
<feature type="domain" description="UGGT thioredoxin-like" evidence="1">
    <location>
        <begin position="1"/>
        <end position="92"/>
    </location>
</feature>
<sequence>QLNQDLPKFASYLSDQDINEELLYQLEENEKVGITPESMGIFINGAPLDEANVNIFELYKKLKKEIQFVEYLTRLGISPEESKDLLGKFSLLSLYKSKMTGTKRYKVDDGTSSPVVYLNDIENDVVYKAHSSDVKSFLKRFKFGEIPFVKSNIHSAI</sequence>
<feature type="domain" description="UGGT thioredoxin-like" evidence="2">
    <location>
        <begin position="113"/>
        <end position="157"/>
    </location>
</feature>
<accession>A0A060CKE4</accession>
<proteinExistence type="predicted"/>
<dbReference type="InterPro" id="IPR040692">
    <property type="entry name" value="UGGT_TRXL_3"/>
</dbReference>
<dbReference type="GO" id="GO:0051082">
    <property type="term" value="F:unfolded protein binding"/>
    <property type="evidence" value="ECO:0007669"/>
    <property type="project" value="TreeGrafter"/>
</dbReference>